<dbReference type="InterPro" id="IPR006342">
    <property type="entry name" value="FkbM_mtfrase"/>
</dbReference>
<protein>
    <recommendedName>
        <fullName evidence="1">Methyltransferase FkbM domain-containing protein</fullName>
    </recommendedName>
</protein>
<reference evidence="2" key="1">
    <citation type="submission" date="2020-03" db="EMBL/GenBank/DDBJ databases">
        <title>Phycicoccus flavus sp. nov., a novel endophytic actinobacterium isolated from branch of Kandelia candel.</title>
        <authorList>
            <person name="Tuo L."/>
        </authorList>
    </citation>
    <scope>NUCLEOTIDE SEQUENCE</scope>
    <source>
        <strain evidence="2">CMS6Z-2</strain>
    </source>
</reference>
<dbReference type="AlphaFoldDB" id="A0A8T6R5A4"/>
<dbReference type="Proteomes" id="UP000287866">
    <property type="component" value="Unassembled WGS sequence"/>
</dbReference>
<dbReference type="EMBL" id="SAYU02000049">
    <property type="protein sequence ID" value="NHA69157.1"/>
    <property type="molecule type" value="Genomic_DNA"/>
</dbReference>
<name>A0A8T6R5A4_9MICO</name>
<gene>
    <name evidence="2" type="ORF">EPD83_014015</name>
</gene>
<sequence length="306" mass="33937">MRRYVRAVRHAVQQAGAPDRTDEVLAAVGHLETSLLSLRNPGSLNEAEFKVFSQFGEDGAIQYLLHHVQVPETTFVEIGVESYRESNTRFLAVNDNWRGLAVDGSEDHVRFIAESDLGWRADVRAVQRFVTRENIDALLEEHGFTGDIGLLSIDVDGMDYWLFEAVTVARPAVLVMEFNPLFGPDRRLTVPYSPDFVYSQAHWSRQYYGASLAALESLAATKGYVLAGVSNHVVNAFFVRADLATGLSTTTSAEAWRPSRVLSSRAEDGSLQPVADIRQRLAPIAHLPLLDLESGQEVRVGVLLDR</sequence>
<dbReference type="Pfam" id="PF05050">
    <property type="entry name" value="Methyltransf_21"/>
    <property type="match status" value="1"/>
</dbReference>
<evidence type="ECO:0000313" key="2">
    <source>
        <dbReference type="EMBL" id="NHA69157.1"/>
    </source>
</evidence>
<accession>A0A8T6R5A4</accession>
<proteinExistence type="predicted"/>
<organism evidence="2 3">
    <name type="scientific">Phycicoccus flavus</name>
    <dbReference type="NCBI Taxonomy" id="2502783"/>
    <lineage>
        <taxon>Bacteria</taxon>
        <taxon>Bacillati</taxon>
        <taxon>Actinomycetota</taxon>
        <taxon>Actinomycetes</taxon>
        <taxon>Micrococcales</taxon>
        <taxon>Intrasporangiaceae</taxon>
        <taxon>Phycicoccus</taxon>
    </lineage>
</organism>
<keyword evidence="3" id="KW-1185">Reference proteome</keyword>
<comment type="caution">
    <text evidence="2">The sequence shown here is derived from an EMBL/GenBank/DDBJ whole genome shotgun (WGS) entry which is preliminary data.</text>
</comment>
<dbReference type="RefSeq" id="WP_164896093.1">
    <property type="nucleotide sequence ID" value="NZ_SAYU02000049.1"/>
</dbReference>
<evidence type="ECO:0000313" key="3">
    <source>
        <dbReference type="Proteomes" id="UP000287866"/>
    </source>
</evidence>
<evidence type="ECO:0000259" key="1">
    <source>
        <dbReference type="Pfam" id="PF05050"/>
    </source>
</evidence>
<feature type="domain" description="Methyltransferase FkbM" evidence="1">
    <location>
        <begin position="71"/>
        <end position="180"/>
    </location>
</feature>